<evidence type="ECO:0000313" key="4">
    <source>
        <dbReference type="Proteomes" id="UP000190044"/>
    </source>
</evidence>
<dbReference type="GO" id="GO:0004674">
    <property type="term" value="F:protein serine/threonine kinase activity"/>
    <property type="evidence" value="ECO:0007669"/>
    <property type="project" value="UniProtKB-KW"/>
</dbReference>
<name>A0A1T5BIJ8_9SPHN</name>
<dbReference type="AlphaFoldDB" id="A0A1T5BIJ8"/>
<dbReference type="InterPro" id="IPR036890">
    <property type="entry name" value="HATPase_C_sf"/>
</dbReference>
<reference evidence="4" key="1">
    <citation type="submission" date="2017-02" db="EMBL/GenBank/DDBJ databases">
        <authorList>
            <person name="Varghese N."/>
            <person name="Submissions S."/>
        </authorList>
    </citation>
    <scope>NUCLEOTIDE SEQUENCE [LARGE SCALE GENOMIC DNA]</scope>
    <source>
        <strain evidence="4">R11H</strain>
    </source>
</reference>
<evidence type="ECO:0000259" key="2">
    <source>
        <dbReference type="Pfam" id="PF13581"/>
    </source>
</evidence>
<dbReference type="PANTHER" id="PTHR35526:SF6">
    <property type="entry name" value="SLR1861 PROTEIN"/>
    <property type="match status" value="1"/>
</dbReference>
<keyword evidence="3" id="KW-0808">Transferase</keyword>
<dbReference type="Proteomes" id="UP000190044">
    <property type="component" value="Unassembled WGS sequence"/>
</dbReference>
<dbReference type="InterPro" id="IPR050267">
    <property type="entry name" value="Anti-sigma-factor_SerPK"/>
</dbReference>
<sequence>MDCDFERTLSNGRTGFAGFLGSIESYLESLDVPVDAIMTLMVVFDELVSNILDHGGATTVTVRLNVSVGTLAAELIDDGAAFDPLSCSEPETSLPVEDRPIGGLGLHIVRKLVDSMIYAREGNRNRLRFAKTYSVD</sequence>
<keyword evidence="4" id="KW-1185">Reference proteome</keyword>
<dbReference type="SUPFAM" id="SSF55874">
    <property type="entry name" value="ATPase domain of HSP90 chaperone/DNA topoisomerase II/histidine kinase"/>
    <property type="match status" value="1"/>
</dbReference>
<organism evidence="3 4">
    <name type="scientific">Sphingopyxis flava</name>
    <dbReference type="NCBI Taxonomy" id="1507287"/>
    <lineage>
        <taxon>Bacteria</taxon>
        <taxon>Pseudomonadati</taxon>
        <taxon>Pseudomonadota</taxon>
        <taxon>Alphaproteobacteria</taxon>
        <taxon>Sphingomonadales</taxon>
        <taxon>Sphingomonadaceae</taxon>
        <taxon>Sphingopyxis</taxon>
    </lineage>
</organism>
<dbReference type="CDD" id="cd16936">
    <property type="entry name" value="HATPase_RsbW-like"/>
    <property type="match status" value="1"/>
</dbReference>
<proteinExistence type="predicted"/>
<dbReference type="Pfam" id="PF13581">
    <property type="entry name" value="HATPase_c_2"/>
    <property type="match status" value="1"/>
</dbReference>
<dbReference type="EMBL" id="FUYP01000006">
    <property type="protein sequence ID" value="SKB46975.1"/>
    <property type="molecule type" value="Genomic_DNA"/>
</dbReference>
<dbReference type="PANTHER" id="PTHR35526">
    <property type="entry name" value="ANTI-SIGMA-F FACTOR RSBW-RELATED"/>
    <property type="match status" value="1"/>
</dbReference>
<dbReference type="InterPro" id="IPR003594">
    <property type="entry name" value="HATPase_dom"/>
</dbReference>
<keyword evidence="1" id="KW-0723">Serine/threonine-protein kinase</keyword>
<gene>
    <name evidence="3" type="ORF">SAMN06295937_1006197</name>
</gene>
<dbReference type="Gene3D" id="3.30.565.10">
    <property type="entry name" value="Histidine kinase-like ATPase, C-terminal domain"/>
    <property type="match status" value="1"/>
</dbReference>
<keyword evidence="3" id="KW-0418">Kinase</keyword>
<feature type="domain" description="Histidine kinase/HSP90-like ATPase" evidence="2">
    <location>
        <begin position="23"/>
        <end position="130"/>
    </location>
</feature>
<protein>
    <submittedName>
        <fullName evidence="3">Anti-sigma regulatory factor (Ser/Thr protein kinase)</fullName>
    </submittedName>
</protein>
<accession>A0A1T5BIJ8</accession>
<evidence type="ECO:0000256" key="1">
    <source>
        <dbReference type="ARBA" id="ARBA00022527"/>
    </source>
</evidence>
<dbReference type="OrthoDB" id="9792240at2"/>
<evidence type="ECO:0000313" key="3">
    <source>
        <dbReference type="EMBL" id="SKB46975.1"/>
    </source>
</evidence>
<dbReference type="RefSeq" id="WP_079637993.1">
    <property type="nucleotide sequence ID" value="NZ_FUYP01000006.1"/>
</dbReference>